<reference evidence="2" key="1">
    <citation type="journal article" date="2019" name="Int. J. Syst. Evol. Microbiol.">
        <title>The Global Catalogue of Microorganisms (GCM) 10K type strain sequencing project: providing services to taxonomists for standard genome sequencing and annotation.</title>
        <authorList>
            <consortium name="The Broad Institute Genomics Platform"/>
            <consortium name="The Broad Institute Genome Sequencing Center for Infectious Disease"/>
            <person name="Wu L."/>
            <person name="Ma J."/>
        </authorList>
    </citation>
    <scope>NUCLEOTIDE SEQUENCE [LARGE SCALE GENOMIC DNA]</scope>
    <source>
        <strain evidence="2">JCM 18542</strain>
    </source>
</reference>
<evidence type="ECO:0008006" key="3">
    <source>
        <dbReference type="Google" id="ProtNLM"/>
    </source>
</evidence>
<proteinExistence type="predicted"/>
<evidence type="ECO:0000313" key="2">
    <source>
        <dbReference type="Proteomes" id="UP001500839"/>
    </source>
</evidence>
<name>A0ABP9D274_9ACTN</name>
<comment type="caution">
    <text evidence="1">The sequence shown here is derived from an EMBL/GenBank/DDBJ whole genome shotgun (WGS) entry which is preliminary data.</text>
</comment>
<sequence>MIVPSAVQRSVVWVTRIAGYPARVTAQQVNTVADRLRSVQRRIGGAATAVDETLTATGTRA</sequence>
<evidence type="ECO:0000313" key="1">
    <source>
        <dbReference type="EMBL" id="GAA4825774.1"/>
    </source>
</evidence>
<dbReference type="Proteomes" id="UP001500839">
    <property type="component" value="Unassembled WGS sequence"/>
</dbReference>
<accession>A0ABP9D274</accession>
<gene>
    <name evidence="1" type="ORF">GCM10023353_38620</name>
</gene>
<dbReference type="RefSeq" id="WP_345603228.1">
    <property type="nucleotide sequence ID" value="NZ_BAABKQ010000002.1"/>
</dbReference>
<keyword evidence="2" id="KW-1185">Reference proteome</keyword>
<protein>
    <recommendedName>
        <fullName evidence="3">DUF4129 domain-containing protein</fullName>
    </recommendedName>
</protein>
<organism evidence="1 2">
    <name type="scientific">Tomitella cavernea</name>
    <dbReference type="NCBI Taxonomy" id="1387982"/>
    <lineage>
        <taxon>Bacteria</taxon>
        <taxon>Bacillati</taxon>
        <taxon>Actinomycetota</taxon>
        <taxon>Actinomycetes</taxon>
        <taxon>Mycobacteriales</taxon>
        <taxon>Tomitella</taxon>
    </lineage>
</organism>
<dbReference type="EMBL" id="BAABKQ010000002">
    <property type="protein sequence ID" value="GAA4825774.1"/>
    <property type="molecule type" value="Genomic_DNA"/>
</dbReference>